<dbReference type="GO" id="GO:0030245">
    <property type="term" value="P:cellulose catabolic process"/>
    <property type="evidence" value="ECO:0007669"/>
    <property type="project" value="UniProtKB-KW"/>
</dbReference>
<evidence type="ECO:0000256" key="9">
    <source>
        <dbReference type="ARBA" id="ARBA00023295"/>
    </source>
</evidence>
<protein>
    <recommendedName>
        <fullName evidence="12">Endoglucanase EG-II</fullName>
        <ecNumber evidence="3">3.2.1.4</ecNumber>
    </recommendedName>
</protein>
<dbReference type="PANTHER" id="PTHR34142">
    <property type="entry name" value="ENDO-BETA-1,4-GLUCANASE A"/>
    <property type="match status" value="1"/>
</dbReference>
<feature type="signal peptide" evidence="14">
    <location>
        <begin position="1"/>
        <end position="18"/>
    </location>
</feature>
<comment type="catalytic activity">
    <reaction evidence="1">
        <text>Endohydrolysis of (1-&gt;4)-beta-D-glucosidic linkages in cellulose, lichenin and cereal beta-D-glucans.</text>
        <dbReference type="EC" id="3.2.1.4"/>
    </reaction>
</comment>
<keyword evidence="7" id="KW-0119">Carbohydrate metabolism</keyword>
<accession>A0A1B8G9T7</accession>
<keyword evidence="6" id="KW-0136">Cellulose degradation</keyword>
<dbReference type="OrthoDB" id="5823761at2759"/>
<evidence type="ECO:0000256" key="10">
    <source>
        <dbReference type="ARBA" id="ARBA00023326"/>
    </source>
</evidence>
<evidence type="ECO:0000256" key="1">
    <source>
        <dbReference type="ARBA" id="ARBA00000966"/>
    </source>
</evidence>
<gene>
    <name evidence="16" type="ORF">VE01_09679</name>
</gene>
<sequence>MVTMKRLAFAALVQVASAKVWLAGVNIAGFDFGCGNTNGDYSSSSVTAPLSSQGHADGLGQMNHFARDHGLNVFRLPVCWQYLVNNVLGGNLDGNNFAVYDQLVQGCLATGAYCVVDIHNYARWGGQVIGQSGGAVTNNHFASVWYQIAAKYAGQPKVIFGVMNEPHDLNINDWATTVQWAVDSIRNAGAKSQMILLPGTDYTSVGGLIPTGSASALSAVHNLDGSKTNLIFDVHQYLDSNFSGTSPDCSTNGVANLDTLAGWLRSNGRQAFLTETGGGSTSSCYTNLCSELDWMNYNADVYLGWIGWAAGSFDTNYELSETPTYSNGVWTDRGIVANCVAGKFK</sequence>
<evidence type="ECO:0000256" key="13">
    <source>
        <dbReference type="RuleBase" id="RU361153"/>
    </source>
</evidence>
<dbReference type="EMBL" id="KV460265">
    <property type="protein sequence ID" value="OBT92594.1"/>
    <property type="molecule type" value="Genomic_DNA"/>
</dbReference>
<dbReference type="GO" id="GO:0008810">
    <property type="term" value="F:cellulase activity"/>
    <property type="evidence" value="ECO:0007669"/>
    <property type="project" value="UniProtKB-EC"/>
</dbReference>
<dbReference type="InterPro" id="IPR017853">
    <property type="entry name" value="GH"/>
</dbReference>
<dbReference type="RefSeq" id="XP_018126327.1">
    <property type="nucleotide sequence ID" value="XM_018279091.2"/>
</dbReference>
<evidence type="ECO:0000259" key="15">
    <source>
        <dbReference type="Pfam" id="PF00150"/>
    </source>
</evidence>
<comment type="function">
    <text evidence="11">Endoglucanase (EG) that cleaves the internal beta-1,4-glucosidic bonds in cellulose. The degradation of cellulose involves an interplay between different cellulolytic enzymes. Hydrolysis starts with EGs, which cut internal glycosidic linkages to reduce the polymerization degree of the substrate and creates new chain ends for exocellobiohydrolases (CBHs). The CBH release the disaccharide cellobiose from the non-reducing end of the cellulose polymer chain. Finally, beta-1,4-glucosidases hydrolyze the cellobiose and other short cello-oligosaccharides into glucose units.</text>
</comment>
<dbReference type="Pfam" id="PF00150">
    <property type="entry name" value="Cellulase"/>
    <property type="match status" value="1"/>
</dbReference>
<evidence type="ECO:0000256" key="4">
    <source>
        <dbReference type="ARBA" id="ARBA00022729"/>
    </source>
</evidence>
<proteinExistence type="inferred from homology"/>
<dbReference type="AlphaFoldDB" id="A0A1B8G9T7"/>
<evidence type="ECO:0000256" key="12">
    <source>
        <dbReference type="ARBA" id="ARBA00074271"/>
    </source>
</evidence>
<dbReference type="FunFam" id="3.20.20.80:FF:000124">
    <property type="entry name" value="Exported cellulase"/>
    <property type="match status" value="1"/>
</dbReference>
<evidence type="ECO:0000256" key="8">
    <source>
        <dbReference type="ARBA" id="ARBA00023283"/>
    </source>
</evidence>
<reference evidence="17" key="2">
    <citation type="journal article" date="2018" name="Nat. Commun.">
        <title>Extreme sensitivity to ultraviolet light in the fungal pathogen causing white-nose syndrome of bats.</title>
        <authorList>
            <person name="Palmer J.M."/>
            <person name="Drees K.P."/>
            <person name="Foster J.T."/>
            <person name="Lindner D.L."/>
        </authorList>
    </citation>
    <scope>NUCLEOTIDE SEQUENCE [LARGE SCALE GENOMIC DNA]</scope>
    <source>
        <strain evidence="17">UAMH 10579</strain>
    </source>
</reference>
<evidence type="ECO:0000313" key="16">
    <source>
        <dbReference type="EMBL" id="OBT92594.1"/>
    </source>
</evidence>
<dbReference type="GeneID" id="28843065"/>
<dbReference type="PANTHER" id="PTHR34142:SF5">
    <property type="entry name" value="CBM1 DOMAIN-CONTAINING PROTEIN"/>
    <property type="match status" value="1"/>
</dbReference>
<comment type="similarity">
    <text evidence="2 13">Belongs to the glycosyl hydrolase 5 (cellulase A) family.</text>
</comment>
<dbReference type="InterPro" id="IPR001547">
    <property type="entry name" value="Glyco_hydro_5"/>
</dbReference>
<evidence type="ECO:0000256" key="6">
    <source>
        <dbReference type="ARBA" id="ARBA00023001"/>
    </source>
</evidence>
<dbReference type="SUPFAM" id="SSF51445">
    <property type="entry name" value="(Trans)glycosidases"/>
    <property type="match status" value="1"/>
</dbReference>
<evidence type="ECO:0000256" key="3">
    <source>
        <dbReference type="ARBA" id="ARBA00012601"/>
    </source>
</evidence>
<evidence type="ECO:0000313" key="17">
    <source>
        <dbReference type="Proteomes" id="UP000091956"/>
    </source>
</evidence>
<feature type="domain" description="Glycoside hydrolase family 5" evidence="15">
    <location>
        <begin position="58"/>
        <end position="312"/>
    </location>
</feature>
<keyword evidence="5 13" id="KW-0378">Hydrolase</keyword>
<keyword evidence="8" id="KW-0873">Pyrrolidone carboxylic acid</keyword>
<keyword evidence="10" id="KW-0624">Polysaccharide degradation</keyword>
<keyword evidence="17" id="KW-1185">Reference proteome</keyword>
<organism evidence="16 17">
    <name type="scientific">Pseudogymnoascus verrucosus</name>
    <dbReference type="NCBI Taxonomy" id="342668"/>
    <lineage>
        <taxon>Eukaryota</taxon>
        <taxon>Fungi</taxon>
        <taxon>Dikarya</taxon>
        <taxon>Ascomycota</taxon>
        <taxon>Pezizomycotina</taxon>
        <taxon>Leotiomycetes</taxon>
        <taxon>Thelebolales</taxon>
        <taxon>Thelebolaceae</taxon>
        <taxon>Pseudogymnoascus</taxon>
    </lineage>
</organism>
<keyword evidence="4 14" id="KW-0732">Signal</keyword>
<dbReference type="PROSITE" id="PS00659">
    <property type="entry name" value="GLYCOSYL_HYDROL_F5"/>
    <property type="match status" value="1"/>
</dbReference>
<dbReference type="InterPro" id="IPR018087">
    <property type="entry name" value="Glyco_hydro_5_CS"/>
</dbReference>
<evidence type="ECO:0000256" key="14">
    <source>
        <dbReference type="SAM" id="SignalP"/>
    </source>
</evidence>
<keyword evidence="9 13" id="KW-0326">Glycosidase</keyword>
<dbReference type="EC" id="3.2.1.4" evidence="3"/>
<evidence type="ECO:0000256" key="7">
    <source>
        <dbReference type="ARBA" id="ARBA00023277"/>
    </source>
</evidence>
<evidence type="ECO:0000256" key="5">
    <source>
        <dbReference type="ARBA" id="ARBA00022801"/>
    </source>
</evidence>
<feature type="chain" id="PRO_5008608356" description="Endoglucanase EG-II" evidence="14">
    <location>
        <begin position="19"/>
        <end position="345"/>
    </location>
</feature>
<evidence type="ECO:0000256" key="11">
    <source>
        <dbReference type="ARBA" id="ARBA00059691"/>
    </source>
</evidence>
<reference evidence="16 17" key="1">
    <citation type="submission" date="2016-03" db="EMBL/GenBank/DDBJ databases">
        <title>Comparative genomics of Pseudogymnoascus destructans, the fungus causing white-nose syndrome of bats.</title>
        <authorList>
            <person name="Palmer J.M."/>
            <person name="Drees K.P."/>
            <person name="Foster J.T."/>
            <person name="Lindner D.L."/>
        </authorList>
    </citation>
    <scope>NUCLEOTIDE SEQUENCE [LARGE SCALE GENOMIC DNA]</scope>
    <source>
        <strain evidence="16 17">UAMH 10579</strain>
    </source>
</reference>
<name>A0A1B8G9T7_9PEZI</name>
<dbReference type="Gene3D" id="3.20.20.80">
    <property type="entry name" value="Glycosidases"/>
    <property type="match status" value="1"/>
</dbReference>
<dbReference type="STRING" id="342668.A0A1B8G9T7"/>
<dbReference type="Proteomes" id="UP000091956">
    <property type="component" value="Unassembled WGS sequence"/>
</dbReference>
<evidence type="ECO:0000256" key="2">
    <source>
        <dbReference type="ARBA" id="ARBA00005641"/>
    </source>
</evidence>